<keyword evidence="4" id="KW-1185">Reference proteome</keyword>
<evidence type="ECO:0000256" key="1">
    <source>
        <dbReference type="SAM" id="MobiDB-lite"/>
    </source>
</evidence>
<feature type="domain" description="Cryptic loci regulator 2 N-terminal" evidence="2">
    <location>
        <begin position="65"/>
        <end position="123"/>
    </location>
</feature>
<proteinExistence type="predicted"/>
<feature type="compositionally biased region" description="Low complexity" evidence="1">
    <location>
        <begin position="131"/>
        <end position="159"/>
    </location>
</feature>
<evidence type="ECO:0000313" key="3">
    <source>
        <dbReference type="EMBL" id="KAK7608581.1"/>
    </source>
</evidence>
<feature type="compositionally biased region" description="Polar residues" evidence="1">
    <location>
        <begin position="240"/>
        <end position="259"/>
    </location>
</feature>
<dbReference type="InterPro" id="IPR038986">
    <property type="entry name" value="Clr2"/>
</dbReference>
<feature type="region of interest" description="Disordered" evidence="1">
    <location>
        <begin position="187"/>
        <end position="285"/>
    </location>
</feature>
<gene>
    <name evidence="3" type="ORF">JOL62DRAFT_614219</name>
</gene>
<comment type="caution">
    <text evidence="3">The sequence shown here is derived from an EMBL/GenBank/DDBJ whole genome shotgun (WGS) entry which is preliminary data.</text>
</comment>
<accession>A0ABR1N072</accession>
<evidence type="ECO:0000313" key="4">
    <source>
        <dbReference type="Proteomes" id="UP001367316"/>
    </source>
</evidence>
<name>A0ABR1N072_9PEZI</name>
<evidence type="ECO:0000259" key="2">
    <source>
        <dbReference type="Pfam" id="PF16761"/>
    </source>
</evidence>
<reference evidence="3 4" key="1">
    <citation type="submission" date="2024-04" db="EMBL/GenBank/DDBJ databases">
        <title>Phyllosticta paracitricarpa is synonymous to the EU quarantine fungus P. citricarpa based on phylogenomic analyses.</title>
        <authorList>
            <consortium name="Lawrence Berkeley National Laboratory"/>
            <person name="Van ingen-buijs V.A."/>
            <person name="Van westerhoven A.C."/>
            <person name="Haridas S."/>
            <person name="Skiadas P."/>
            <person name="Martin F."/>
            <person name="Groenewald J.Z."/>
            <person name="Crous P.W."/>
            <person name="Seidl M.F."/>
        </authorList>
    </citation>
    <scope>NUCLEOTIDE SEQUENCE [LARGE SCALE GENOMIC DNA]</scope>
    <source>
        <strain evidence="3 4">CBS 141358</strain>
    </source>
</reference>
<feature type="region of interest" description="Disordered" evidence="1">
    <location>
        <begin position="124"/>
        <end position="161"/>
    </location>
</feature>
<dbReference type="Pfam" id="PF16761">
    <property type="entry name" value="Clr2_transil"/>
    <property type="match status" value="1"/>
</dbReference>
<feature type="compositionally biased region" description="Low complexity" evidence="1">
    <location>
        <begin position="194"/>
        <end position="205"/>
    </location>
</feature>
<dbReference type="EMBL" id="JBBPBF010000028">
    <property type="protein sequence ID" value="KAK7608581.1"/>
    <property type="molecule type" value="Genomic_DNA"/>
</dbReference>
<dbReference type="PANTHER" id="PTHR38046:SF1">
    <property type="entry name" value="CRYPTIC LOCI REGULATOR 2"/>
    <property type="match status" value="1"/>
</dbReference>
<feature type="compositionally biased region" description="Polar residues" evidence="1">
    <location>
        <begin position="210"/>
        <end position="231"/>
    </location>
</feature>
<dbReference type="Proteomes" id="UP001367316">
    <property type="component" value="Unassembled WGS sequence"/>
</dbReference>
<dbReference type="PANTHER" id="PTHR38046">
    <property type="entry name" value="CRYPTIC LOCI REGULATOR 2"/>
    <property type="match status" value="1"/>
</dbReference>
<sequence length="354" mass="39016">MATPYEPATQIEHVLGDFSDGDPGHIPPEGHGYVLVATPDHWLRALGEEYQRMAGLEGEDPRINGVPSGYTIWRKTRNDNKRRDYYLYGHPKGKRFDSPYMFAPHLFHLLAYRSTDSCPCEGCCKKPPQTPRAGVRTAPRTPTRGAPTAPQTATTGAPTAPLPIANLQNLASGFAALSMSPQPRNLTTSFANFTTPPQQYTTPGQIVPQPHTTSTQTAAQPRTMPGQTASRSRPKRGQTAPKSHTRPGQSAAQSHTMPGQSAPDPSAIPFGPALPPGFWGDMPPGAPHGPAWYDEEFEKRMKELKPELHIYDTHMPGKKCKWCPPKSVTDYCTCCRRFFYVTAVDTTLPHYEKK</sequence>
<organism evidence="3 4">
    <name type="scientific">Phyllosticta paracitricarpa</name>
    <dbReference type="NCBI Taxonomy" id="2016321"/>
    <lineage>
        <taxon>Eukaryota</taxon>
        <taxon>Fungi</taxon>
        <taxon>Dikarya</taxon>
        <taxon>Ascomycota</taxon>
        <taxon>Pezizomycotina</taxon>
        <taxon>Dothideomycetes</taxon>
        <taxon>Dothideomycetes incertae sedis</taxon>
        <taxon>Botryosphaeriales</taxon>
        <taxon>Phyllostictaceae</taxon>
        <taxon>Phyllosticta</taxon>
    </lineage>
</organism>
<protein>
    <recommendedName>
        <fullName evidence="2">Cryptic loci regulator 2 N-terminal domain-containing protein</fullName>
    </recommendedName>
</protein>
<dbReference type="InterPro" id="IPR031915">
    <property type="entry name" value="Clr2_N"/>
</dbReference>